<reference evidence="2 3" key="1">
    <citation type="submission" date="2019-12" db="EMBL/GenBank/DDBJ databases">
        <title>Genomic-based taxomic classification of the family Erythrobacteraceae.</title>
        <authorList>
            <person name="Xu L."/>
        </authorList>
    </citation>
    <scope>NUCLEOTIDE SEQUENCE [LARGE SCALE GENOMIC DNA]</scope>
    <source>
        <strain evidence="2 3">KCTC 42453</strain>
    </source>
</reference>
<feature type="transmembrane region" description="Helical" evidence="1">
    <location>
        <begin position="70"/>
        <end position="91"/>
    </location>
</feature>
<comment type="caution">
    <text evidence="2">The sequence shown here is derived from an EMBL/GenBank/DDBJ whole genome shotgun (WGS) entry which is preliminary data.</text>
</comment>
<name>A0A845AYN1_9SPHN</name>
<organism evidence="2 3">
    <name type="scientific">Allopontixanthobacter sediminis</name>
    <dbReference type="NCBI Taxonomy" id="1689985"/>
    <lineage>
        <taxon>Bacteria</taxon>
        <taxon>Pseudomonadati</taxon>
        <taxon>Pseudomonadota</taxon>
        <taxon>Alphaproteobacteria</taxon>
        <taxon>Sphingomonadales</taxon>
        <taxon>Erythrobacteraceae</taxon>
        <taxon>Allopontixanthobacter</taxon>
    </lineage>
</organism>
<dbReference type="EMBL" id="WTYL01000002">
    <property type="protein sequence ID" value="MXP44111.1"/>
    <property type="molecule type" value="Genomic_DNA"/>
</dbReference>
<keyword evidence="1" id="KW-1133">Transmembrane helix</keyword>
<keyword evidence="3" id="KW-1185">Reference proteome</keyword>
<keyword evidence="1" id="KW-0812">Transmembrane</keyword>
<dbReference type="AlphaFoldDB" id="A0A845AYN1"/>
<evidence type="ECO:0008006" key="4">
    <source>
        <dbReference type="Google" id="ProtNLM"/>
    </source>
</evidence>
<sequence>MTGGTGQIDAGGNADAGQGWEAVRSDASIQYTPVEPPETPEPPDWLEDLGRWLAELFAPLGRMLGDSWPVLKWVLLAMAIAALLYLLYQLVAPLIEGRRQSVAQEDEAWVPRREEALALLEDADRLAAEGRFDEATHLLLQRSVGHITAARPNWVEPSSTAREIAALPALPDTARAAFSAISTRVERSLFALRSLDAGDWQAARDAYSAFALANLSAAAASEPA</sequence>
<accession>A0A845AYN1</accession>
<evidence type="ECO:0000256" key="1">
    <source>
        <dbReference type="SAM" id="Phobius"/>
    </source>
</evidence>
<protein>
    <recommendedName>
        <fullName evidence="4">DUF4129 domain-containing protein</fullName>
    </recommendedName>
</protein>
<keyword evidence="1" id="KW-0472">Membrane</keyword>
<gene>
    <name evidence="2" type="ORF">GRI65_06555</name>
</gene>
<evidence type="ECO:0000313" key="3">
    <source>
        <dbReference type="Proteomes" id="UP000431922"/>
    </source>
</evidence>
<evidence type="ECO:0000313" key="2">
    <source>
        <dbReference type="EMBL" id="MXP44111.1"/>
    </source>
</evidence>
<dbReference type="Proteomes" id="UP000431922">
    <property type="component" value="Unassembled WGS sequence"/>
</dbReference>
<proteinExistence type="predicted"/>
<dbReference type="OrthoDB" id="8478645at2"/>